<dbReference type="OrthoDB" id="517560at2"/>
<organism evidence="3 4">
    <name type="scientific">Jannaschia rubra</name>
    <dbReference type="NCBI Taxonomy" id="282197"/>
    <lineage>
        <taxon>Bacteria</taxon>
        <taxon>Pseudomonadati</taxon>
        <taxon>Pseudomonadota</taxon>
        <taxon>Alphaproteobacteria</taxon>
        <taxon>Rhodobacterales</taxon>
        <taxon>Roseobacteraceae</taxon>
        <taxon>Jannaschia</taxon>
    </lineage>
</organism>
<gene>
    <name evidence="3" type="ORF">JAN5088_03325</name>
</gene>
<dbReference type="InterPro" id="IPR005183">
    <property type="entry name" value="DUF305_CopM-like"/>
</dbReference>
<keyword evidence="1" id="KW-0732">Signal</keyword>
<dbReference type="AlphaFoldDB" id="A0A0M6XTN2"/>
<dbReference type="PANTHER" id="PTHR36933">
    <property type="entry name" value="SLL0788 PROTEIN"/>
    <property type="match status" value="1"/>
</dbReference>
<dbReference type="EMBL" id="CXPG01000022">
    <property type="protein sequence ID" value="CTQ34529.1"/>
    <property type="molecule type" value="Genomic_DNA"/>
</dbReference>
<dbReference type="Gene3D" id="1.20.1260.10">
    <property type="match status" value="1"/>
</dbReference>
<reference evidence="3 4" key="1">
    <citation type="submission" date="2015-07" db="EMBL/GenBank/DDBJ databases">
        <authorList>
            <person name="Noorani M."/>
        </authorList>
    </citation>
    <scope>NUCLEOTIDE SEQUENCE [LARGE SCALE GENOMIC DNA]</scope>
    <source>
        <strain evidence="3 4">CECT 5088</strain>
    </source>
</reference>
<name>A0A0M6XTN2_9RHOB</name>
<dbReference type="Pfam" id="PF03713">
    <property type="entry name" value="DUF305"/>
    <property type="match status" value="1"/>
</dbReference>
<feature type="chain" id="PRO_5005807430" description="DUF305 domain-containing protein" evidence="1">
    <location>
        <begin position="23"/>
        <end position="135"/>
    </location>
</feature>
<feature type="domain" description="DUF305" evidence="2">
    <location>
        <begin position="39"/>
        <end position="122"/>
    </location>
</feature>
<dbReference type="RefSeq" id="WP_055683891.1">
    <property type="nucleotide sequence ID" value="NZ_CXPG01000022.1"/>
</dbReference>
<dbReference type="InterPro" id="IPR012347">
    <property type="entry name" value="Ferritin-like"/>
</dbReference>
<sequence>MKTLITLLAGAALAASTVPALAQEADGGAMPGMDHSGMDMPAGTATQAYMEAMDVMMSGMSAVTYTGDADADFLLMMIPHHQSAVDMSRALLEETDDAEVEALAQAVIATQEAEIATMRAMLERMGIEAPPAPAE</sequence>
<keyword evidence="4" id="KW-1185">Reference proteome</keyword>
<dbReference type="PANTHER" id="PTHR36933:SF1">
    <property type="entry name" value="SLL0788 PROTEIN"/>
    <property type="match status" value="1"/>
</dbReference>
<evidence type="ECO:0000256" key="1">
    <source>
        <dbReference type="SAM" id="SignalP"/>
    </source>
</evidence>
<evidence type="ECO:0000259" key="2">
    <source>
        <dbReference type="Pfam" id="PF03713"/>
    </source>
</evidence>
<evidence type="ECO:0000313" key="4">
    <source>
        <dbReference type="Proteomes" id="UP000048908"/>
    </source>
</evidence>
<proteinExistence type="predicted"/>
<dbReference type="Proteomes" id="UP000048908">
    <property type="component" value="Unassembled WGS sequence"/>
</dbReference>
<evidence type="ECO:0000313" key="3">
    <source>
        <dbReference type="EMBL" id="CTQ34529.1"/>
    </source>
</evidence>
<protein>
    <recommendedName>
        <fullName evidence="2">DUF305 domain-containing protein</fullName>
    </recommendedName>
</protein>
<feature type="signal peptide" evidence="1">
    <location>
        <begin position="1"/>
        <end position="22"/>
    </location>
</feature>
<accession>A0A0M6XTN2</accession>